<protein>
    <submittedName>
        <fullName evidence="7">6-phospho-beta-glucosidase</fullName>
    </submittedName>
</protein>
<keyword evidence="2 6" id="KW-0378">Hydrolase</keyword>
<sequence length="473" mass="54600">MPLSQDFLWGGALAANQCEGGWNEGGRGLSNADVLPYGKDRLPVVKGDVPMLKPDSSHRYPAQTGVDFYHRYQEDIRLFGEMGFKTLRLSIAWSRIYPNGDDARPNEEGLRFYENVFAECHRYGIEPLVTITHYDIPMHLVTEYGGWRSRKLIELYKRFVSTLFHRYKNMVKYWLTFNEINIMTSACFMAAGLIFQEGEDRYPIVYDAVHHVLVASAWATKLCHEIIPDSRVGCMLNAGIFYPATCNPLDVLAAQGENRKHYMFSDVQVRGSYPAYVLKEFERRGYNPPFAEDDRQILQENTVDFVSFSYYSTRVVEANSDGKYDSNLLKSADNPYLEREPWGRFLDPVGLRITMNEIYDRYQKPLFIVENGLGAPDTPDETGYVEDDYRINYLRDHIREMKKAVELDGVPLMGYTCWGPIDLVSVATGEMRKRYGFIYVDWDDEGKGSMKRSRKKSFGWYKKVIESNGEDLD</sequence>
<comment type="similarity">
    <text evidence="1 5">Belongs to the glycosyl hydrolase 1 family.</text>
</comment>
<comment type="caution">
    <text evidence="7">The sequence shown here is derived from an EMBL/GenBank/DDBJ whole genome shotgun (WGS) entry which is preliminary data.</text>
</comment>
<evidence type="ECO:0000256" key="6">
    <source>
        <dbReference type="RuleBase" id="RU004468"/>
    </source>
</evidence>
<proteinExistence type="inferred from homology"/>
<name>A0AA37IYA5_9FIRM</name>
<dbReference type="EMBL" id="BQKV01000036">
    <property type="protein sequence ID" value="GJN64522.1"/>
    <property type="molecule type" value="Genomic_DNA"/>
</dbReference>
<gene>
    <name evidence="7" type="primary">ascB</name>
    <name evidence="7" type="ORF">JCM17207_11470</name>
</gene>
<dbReference type="PROSITE" id="PS00572">
    <property type="entry name" value="GLYCOSYL_HYDROL_F1_1"/>
    <property type="match status" value="1"/>
</dbReference>
<dbReference type="PANTHER" id="PTHR10353:SF122">
    <property type="entry name" value="6-PHOSPHO-BETA-GLUCOSIDASE ASCB-RELATED"/>
    <property type="match status" value="1"/>
</dbReference>
<evidence type="ECO:0000256" key="3">
    <source>
        <dbReference type="ARBA" id="ARBA00023295"/>
    </source>
</evidence>
<organism evidence="7 8">
    <name type="scientific">Faecalibacterium gallinarum</name>
    <dbReference type="NCBI Taxonomy" id="2903556"/>
    <lineage>
        <taxon>Bacteria</taxon>
        <taxon>Bacillati</taxon>
        <taxon>Bacillota</taxon>
        <taxon>Clostridia</taxon>
        <taxon>Eubacteriales</taxon>
        <taxon>Oscillospiraceae</taxon>
        <taxon>Faecalibacterium</taxon>
    </lineage>
</organism>
<dbReference type="PRINTS" id="PR00131">
    <property type="entry name" value="GLHYDRLASE1"/>
</dbReference>
<dbReference type="RefSeq" id="WP_238316720.1">
    <property type="nucleotide sequence ID" value="NZ_BQKV01000036.1"/>
</dbReference>
<reference evidence="7" key="1">
    <citation type="journal article" date="2022" name="Int. J. Syst. Evol. Microbiol.">
        <title>Genome-based, phenotypic and chemotaxonomic classification of Faecalibacterium strains: proposal of three novel species Faecalibacterium duncaniae sp. nov., Faecalibacterium hattorii sp. nov. and Faecalibacterium gallinarum sp. nov. .</title>
        <authorList>
            <person name="Sakamoto M."/>
            <person name="Sakurai N."/>
            <person name="Tanno H."/>
            <person name="Iino T."/>
            <person name="Ohkuma M."/>
            <person name="Endo A."/>
        </authorList>
    </citation>
    <scope>NUCLEOTIDE SEQUENCE</scope>
    <source>
        <strain evidence="7">JCM 17207</strain>
    </source>
</reference>
<dbReference type="InterPro" id="IPR033132">
    <property type="entry name" value="GH_1_N_CS"/>
</dbReference>
<feature type="active site" description="Nucleophile" evidence="4">
    <location>
        <position position="370"/>
    </location>
</feature>
<dbReference type="InterPro" id="IPR017853">
    <property type="entry name" value="GH"/>
</dbReference>
<dbReference type="Gene3D" id="3.20.20.80">
    <property type="entry name" value="Glycosidases"/>
    <property type="match status" value="1"/>
</dbReference>
<evidence type="ECO:0000256" key="2">
    <source>
        <dbReference type="ARBA" id="ARBA00022801"/>
    </source>
</evidence>
<dbReference type="InterPro" id="IPR018120">
    <property type="entry name" value="Glyco_hydro_1_AS"/>
</dbReference>
<accession>A0AA37IYA5</accession>
<dbReference type="PROSITE" id="PS00653">
    <property type="entry name" value="GLYCOSYL_HYDROL_F1_2"/>
    <property type="match status" value="1"/>
</dbReference>
<dbReference type="Proteomes" id="UP001055185">
    <property type="component" value="Unassembled WGS sequence"/>
</dbReference>
<evidence type="ECO:0000256" key="1">
    <source>
        <dbReference type="ARBA" id="ARBA00010838"/>
    </source>
</evidence>
<dbReference type="Pfam" id="PF00232">
    <property type="entry name" value="Glyco_hydro_1"/>
    <property type="match status" value="1"/>
</dbReference>
<keyword evidence="8" id="KW-1185">Reference proteome</keyword>
<dbReference type="AlphaFoldDB" id="A0AA37IYA5"/>
<dbReference type="NCBIfam" id="NF007356">
    <property type="entry name" value="PRK09852.1"/>
    <property type="match status" value="1"/>
</dbReference>
<dbReference type="PANTHER" id="PTHR10353">
    <property type="entry name" value="GLYCOSYL HYDROLASE"/>
    <property type="match status" value="1"/>
</dbReference>
<dbReference type="GO" id="GO:0005829">
    <property type="term" value="C:cytosol"/>
    <property type="evidence" value="ECO:0007669"/>
    <property type="project" value="TreeGrafter"/>
</dbReference>
<keyword evidence="3 6" id="KW-0326">Glycosidase</keyword>
<dbReference type="GO" id="GO:0016052">
    <property type="term" value="P:carbohydrate catabolic process"/>
    <property type="evidence" value="ECO:0007669"/>
    <property type="project" value="TreeGrafter"/>
</dbReference>
<evidence type="ECO:0000313" key="7">
    <source>
        <dbReference type="EMBL" id="GJN64522.1"/>
    </source>
</evidence>
<dbReference type="NCBIfam" id="NF007158">
    <property type="entry name" value="PRK09593.1"/>
    <property type="match status" value="1"/>
</dbReference>
<evidence type="ECO:0000256" key="5">
    <source>
        <dbReference type="RuleBase" id="RU003690"/>
    </source>
</evidence>
<dbReference type="SUPFAM" id="SSF51445">
    <property type="entry name" value="(Trans)glycosidases"/>
    <property type="match status" value="1"/>
</dbReference>
<dbReference type="GO" id="GO:0008422">
    <property type="term" value="F:beta-glucosidase activity"/>
    <property type="evidence" value="ECO:0007669"/>
    <property type="project" value="TreeGrafter"/>
</dbReference>
<dbReference type="InterPro" id="IPR001360">
    <property type="entry name" value="Glyco_hydro_1"/>
</dbReference>
<evidence type="ECO:0000256" key="4">
    <source>
        <dbReference type="PROSITE-ProRule" id="PRU10055"/>
    </source>
</evidence>
<dbReference type="FunFam" id="3.20.20.80:FF:000004">
    <property type="entry name" value="Beta-glucosidase 6-phospho-beta-glucosidase"/>
    <property type="match status" value="1"/>
</dbReference>
<evidence type="ECO:0000313" key="8">
    <source>
        <dbReference type="Proteomes" id="UP001055185"/>
    </source>
</evidence>